<keyword evidence="3" id="KW-1185">Reference proteome</keyword>
<protein>
    <submittedName>
        <fullName evidence="2">Uncharacterized protein</fullName>
    </submittedName>
</protein>
<gene>
    <name evidence="2" type="ORF">BLNAU_18735</name>
</gene>
<evidence type="ECO:0000313" key="2">
    <source>
        <dbReference type="EMBL" id="KAK2946374.1"/>
    </source>
</evidence>
<accession>A0ABQ9X4Y0</accession>
<dbReference type="Proteomes" id="UP001281761">
    <property type="component" value="Unassembled WGS sequence"/>
</dbReference>
<evidence type="ECO:0000256" key="1">
    <source>
        <dbReference type="SAM" id="MobiDB-lite"/>
    </source>
</evidence>
<dbReference type="EMBL" id="JARBJD010000230">
    <property type="protein sequence ID" value="KAK2946374.1"/>
    <property type="molecule type" value="Genomic_DNA"/>
</dbReference>
<proteinExistence type="predicted"/>
<feature type="compositionally biased region" description="Polar residues" evidence="1">
    <location>
        <begin position="7"/>
        <end position="16"/>
    </location>
</feature>
<reference evidence="2 3" key="1">
    <citation type="journal article" date="2022" name="bioRxiv">
        <title>Genomics of Preaxostyla Flagellates Illuminates Evolutionary Transitions and the Path Towards Mitochondrial Loss.</title>
        <authorList>
            <person name="Novak L.V.F."/>
            <person name="Treitli S.C."/>
            <person name="Pyrih J."/>
            <person name="Halakuc P."/>
            <person name="Pipaliya S.V."/>
            <person name="Vacek V."/>
            <person name="Brzon O."/>
            <person name="Soukal P."/>
            <person name="Eme L."/>
            <person name="Dacks J.B."/>
            <person name="Karnkowska A."/>
            <person name="Elias M."/>
            <person name="Hampl V."/>
        </authorList>
    </citation>
    <scope>NUCLEOTIDE SEQUENCE [LARGE SCALE GENOMIC DNA]</scope>
    <source>
        <strain evidence="2">NAU3</strain>
        <tissue evidence="2">Gut</tissue>
    </source>
</reference>
<feature type="region of interest" description="Disordered" evidence="1">
    <location>
        <begin position="1"/>
        <end position="70"/>
    </location>
</feature>
<name>A0ABQ9X4Y0_9EUKA</name>
<comment type="caution">
    <text evidence="2">The sequence shown here is derived from an EMBL/GenBank/DDBJ whole genome shotgun (WGS) entry which is preliminary data.</text>
</comment>
<feature type="compositionally biased region" description="Basic and acidic residues" evidence="1">
    <location>
        <begin position="54"/>
        <end position="70"/>
    </location>
</feature>
<sequence>MEIVFPQSDSLSQPATEPTPPPTLDCLELFLHSKHSRSKEKNEHITVQDDAEKEEITKMDSDGFQEKDQH</sequence>
<organism evidence="2 3">
    <name type="scientific">Blattamonas nauphoetae</name>
    <dbReference type="NCBI Taxonomy" id="2049346"/>
    <lineage>
        <taxon>Eukaryota</taxon>
        <taxon>Metamonada</taxon>
        <taxon>Preaxostyla</taxon>
        <taxon>Oxymonadida</taxon>
        <taxon>Blattamonas</taxon>
    </lineage>
</organism>
<evidence type="ECO:0000313" key="3">
    <source>
        <dbReference type="Proteomes" id="UP001281761"/>
    </source>
</evidence>